<reference evidence="2 3" key="1">
    <citation type="submission" date="2019-02" db="EMBL/GenBank/DDBJ databases">
        <title>Genomic Encyclopedia of Type Strains, Phase IV (KMG-IV): sequencing the most valuable type-strain genomes for metagenomic binning, comparative biology and taxonomic classification.</title>
        <authorList>
            <person name="Goeker M."/>
        </authorList>
    </citation>
    <scope>NUCLEOTIDE SEQUENCE [LARGE SCALE GENOMIC DNA]</scope>
    <source>
        <strain evidence="2 3">DSM 105135</strain>
    </source>
</reference>
<dbReference type="EMBL" id="SHKX01000016">
    <property type="protein sequence ID" value="RZU36906.1"/>
    <property type="molecule type" value="Genomic_DNA"/>
</dbReference>
<evidence type="ECO:0008006" key="4">
    <source>
        <dbReference type="Google" id="ProtNLM"/>
    </source>
</evidence>
<comment type="caution">
    <text evidence="2">The sequence shown here is derived from an EMBL/GenBank/DDBJ whole genome shotgun (WGS) entry which is preliminary data.</text>
</comment>
<dbReference type="AlphaFoldDB" id="A0A4V2G3F8"/>
<feature type="signal peptide" evidence="1">
    <location>
        <begin position="1"/>
        <end position="22"/>
    </location>
</feature>
<proteinExistence type="predicted"/>
<gene>
    <name evidence="2" type="ORF">EV700_3119</name>
</gene>
<evidence type="ECO:0000313" key="3">
    <source>
        <dbReference type="Proteomes" id="UP000292423"/>
    </source>
</evidence>
<name>A0A4V2G3F8_9GAMM</name>
<sequence>MFKQLLKLALPAVLLMGSPVHADALCGSDTSSDPVEAMGKDVWLTGYCKGFLPCRLAYEQFQGCQAAESFLSNLGAKEGQPLTEAQVEEALVQTKRTASASTPRMAKISATSERDRVAALDSSTAAALQSDCTEQACMNYREKQLNQLTGEVENLNSNADILYWLPEYAPVQAFSAAERLGWKQQGGQWVFSGAQAKESATAPGQYLLSVAECQKLYEKLDQEIKANPGKQPDNLSFFEAECVPQVTGYAEKVKGWRAQWLAGKSPEPQAADLLQKETQPDTGKDNVAVVGTPSQVADTKSEAAHTSEAADALSAWHGDVIAEESGQPRQFARRFNLAGGCHVYLYDSEDTPDYQPEVRWTGPCVAGEPVNGSGDLSVGGNVPYGQDYPGAQLVNGRLEVKDMLLPETGGESRWWGIASYSNGCRTHYEYLGYQAGESWGDAHSDEIRSGHFVVNKTHKGVKYYDHRNSPAGNQFDTDEADKACVAAFARQR</sequence>
<evidence type="ECO:0000313" key="2">
    <source>
        <dbReference type="EMBL" id="RZU36906.1"/>
    </source>
</evidence>
<protein>
    <recommendedName>
        <fullName evidence="4">YARHG domain-containing protein</fullName>
    </recommendedName>
</protein>
<feature type="chain" id="PRO_5020441815" description="YARHG domain-containing protein" evidence="1">
    <location>
        <begin position="23"/>
        <end position="492"/>
    </location>
</feature>
<evidence type="ECO:0000256" key="1">
    <source>
        <dbReference type="SAM" id="SignalP"/>
    </source>
</evidence>
<keyword evidence="1" id="KW-0732">Signal</keyword>
<keyword evidence="3" id="KW-1185">Reference proteome</keyword>
<accession>A0A4V2G3F8</accession>
<organism evidence="2 3">
    <name type="scientific">Fluviicoccus keumensis</name>
    <dbReference type="NCBI Taxonomy" id="1435465"/>
    <lineage>
        <taxon>Bacteria</taxon>
        <taxon>Pseudomonadati</taxon>
        <taxon>Pseudomonadota</taxon>
        <taxon>Gammaproteobacteria</taxon>
        <taxon>Moraxellales</taxon>
        <taxon>Moraxellaceae</taxon>
        <taxon>Fluviicoccus</taxon>
    </lineage>
</organism>
<dbReference type="Proteomes" id="UP000292423">
    <property type="component" value="Unassembled WGS sequence"/>
</dbReference>
<dbReference type="RefSeq" id="WP_130415495.1">
    <property type="nucleotide sequence ID" value="NZ_SHKX01000016.1"/>
</dbReference>